<dbReference type="Gene3D" id="2.130.10.10">
    <property type="entry name" value="YVTN repeat-like/Quinoprotein amine dehydrogenase"/>
    <property type="match status" value="1"/>
</dbReference>
<keyword evidence="3" id="KW-1185">Reference proteome</keyword>
<dbReference type="InterPro" id="IPR001680">
    <property type="entry name" value="WD40_rpt"/>
</dbReference>
<reference evidence="3" key="2">
    <citation type="journal article" date="2017" name="Nat. Plants">
        <title>The Aegilops tauschii genome reveals multiple impacts of transposons.</title>
        <authorList>
            <person name="Zhao G."/>
            <person name="Zou C."/>
            <person name="Li K."/>
            <person name="Wang K."/>
            <person name="Li T."/>
            <person name="Gao L."/>
            <person name="Zhang X."/>
            <person name="Wang H."/>
            <person name="Yang Z."/>
            <person name="Liu X."/>
            <person name="Jiang W."/>
            <person name="Mao L."/>
            <person name="Kong X."/>
            <person name="Jiao Y."/>
            <person name="Jia J."/>
        </authorList>
    </citation>
    <scope>NUCLEOTIDE SEQUENCE [LARGE SCALE GENOMIC DNA]</scope>
    <source>
        <strain evidence="3">cv. AL8/78</strain>
    </source>
</reference>
<proteinExistence type="predicted"/>
<dbReference type="SUPFAM" id="SSF50978">
    <property type="entry name" value="WD40 repeat-like"/>
    <property type="match status" value="1"/>
</dbReference>
<keyword evidence="1" id="KW-0472">Membrane</keyword>
<feature type="transmembrane region" description="Helical" evidence="1">
    <location>
        <begin position="119"/>
        <end position="137"/>
    </location>
</feature>
<reference evidence="2" key="4">
    <citation type="submission" date="2019-03" db="UniProtKB">
        <authorList>
            <consortium name="EnsemblPlants"/>
        </authorList>
    </citation>
    <scope>IDENTIFICATION</scope>
</reference>
<dbReference type="InterPro" id="IPR036322">
    <property type="entry name" value="WD40_repeat_dom_sf"/>
</dbReference>
<name>A0A453E6M3_AEGTS</name>
<protein>
    <submittedName>
        <fullName evidence="2">Uncharacterized protein</fullName>
    </submittedName>
</protein>
<accession>A0A453E6M3</accession>
<feature type="transmembrane region" description="Helical" evidence="1">
    <location>
        <begin position="149"/>
        <end position="168"/>
    </location>
</feature>
<dbReference type="PANTHER" id="PTHR44489">
    <property type="match status" value="1"/>
</dbReference>
<evidence type="ECO:0000313" key="2">
    <source>
        <dbReference type="EnsemblPlants" id="AET3Gv20239900.19"/>
    </source>
</evidence>
<reference evidence="3" key="1">
    <citation type="journal article" date="2014" name="Science">
        <title>Ancient hybridizations among the ancestral genomes of bread wheat.</title>
        <authorList>
            <consortium name="International Wheat Genome Sequencing Consortium,"/>
            <person name="Marcussen T."/>
            <person name="Sandve S.R."/>
            <person name="Heier L."/>
            <person name="Spannagl M."/>
            <person name="Pfeifer M."/>
            <person name="Jakobsen K.S."/>
            <person name="Wulff B.B."/>
            <person name="Steuernagel B."/>
            <person name="Mayer K.F."/>
            <person name="Olsen O.A."/>
        </authorList>
    </citation>
    <scope>NUCLEOTIDE SEQUENCE [LARGE SCALE GENOMIC DNA]</scope>
    <source>
        <strain evidence="3">cv. AL8/78</strain>
    </source>
</reference>
<dbReference type="AlphaFoldDB" id="A0A453E6M3"/>
<dbReference type="PANTHER" id="PTHR44489:SF8">
    <property type="entry name" value="ZINC FINGER CCCH DOMAIN-CONTAINING PROTEIN 59"/>
    <property type="match status" value="1"/>
</dbReference>
<sequence length="173" mass="19397">MGGKIGCMITHDKWVFVGISKSVEAWNIQTGMKLSLQGPSGLVCSMTIKDEMLFAGMADGRIMAWKFPAKEINSELVAILAGHDRHVISLAVSATRLYSGSLDKTIRVRKCCRPADFCWLLNIMFVSDIFLVFIRYGTLKIFSVSKHSLSIKLLLLLCFVGIRSYYLALWTRP</sequence>
<evidence type="ECO:0000313" key="3">
    <source>
        <dbReference type="Proteomes" id="UP000015105"/>
    </source>
</evidence>
<reference evidence="2" key="5">
    <citation type="journal article" date="2021" name="G3 (Bethesda)">
        <title>Aegilops tauschii genome assembly Aet v5.0 features greater sequence contiguity and improved annotation.</title>
        <authorList>
            <person name="Wang L."/>
            <person name="Zhu T."/>
            <person name="Rodriguez J.C."/>
            <person name="Deal K.R."/>
            <person name="Dubcovsky J."/>
            <person name="McGuire P.E."/>
            <person name="Lux T."/>
            <person name="Spannagl M."/>
            <person name="Mayer K.F.X."/>
            <person name="Baldrich P."/>
            <person name="Meyers B.C."/>
            <person name="Huo N."/>
            <person name="Gu Y.Q."/>
            <person name="Zhou H."/>
            <person name="Devos K.M."/>
            <person name="Bennetzen J.L."/>
            <person name="Unver T."/>
            <person name="Budak H."/>
            <person name="Gulick P.J."/>
            <person name="Galiba G."/>
            <person name="Kalapos B."/>
            <person name="Nelson D.R."/>
            <person name="Li P."/>
            <person name="You F.M."/>
            <person name="Luo M.C."/>
            <person name="Dvorak J."/>
        </authorList>
    </citation>
    <scope>NUCLEOTIDE SEQUENCE [LARGE SCALE GENOMIC DNA]</scope>
    <source>
        <strain evidence="2">cv. AL8/78</strain>
    </source>
</reference>
<dbReference type="Gramene" id="AET3Gv20239900.1">
    <property type="protein sequence ID" value="AET3Gv20239900.1"/>
    <property type="gene ID" value="AET3Gv20239900"/>
</dbReference>
<evidence type="ECO:0000256" key="1">
    <source>
        <dbReference type="SAM" id="Phobius"/>
    </source>
</evidence>
<reference evidence="2" key="3">
    <citation type="journal article" date="2017" name="Nature">
        <title>Genome sequence of the progenitor of the wheat D genome Aegilops tauschii.</title>
        <authorList>
            <person name="Luo M.C."/>
            <person name="Gu Y.Q."/>
            <person name="Puiu D."/>
            <person name="Wang H."/>
            <person name="Twardziok S.O."/>
            <person name="Deal K.R."/>
            <person name="Huo N."/>
            <person name="Zhu T."/>
            <person name="Wang L."/>
            <person name="Wang Y."/>
            <person name="McGuire P.E."/>
            <person name="Liu S."/>
            <person name="Long H."/>
            <person name="Ramasamy R.K."/>
            <person name="Rodriguez J.C."/>
            <person name="Van S.L."/>
            <person name="Yuan L."/>
            <person name="Wang Z."/>
            <person name="Xia Z."/>
            <person name="Xiao L."/>
            <person name="Anderson O.D."/>
            <person name="Ouyang S."/>
            <person name="Liang Y."/>
            <person name="Zimin A.V."/>
            <person name="Pertea G."/>
            <person name="Qi P."/>
            <person name="Bennetzen J.L."/>
            <person name="Dai X."/>
            <person name="Dawson M.W."/>
            <person name="Muller H.G."/>
            <person name="Kugler K."/>
            <person name="Rivarola-Duarte L."/>
            <person name="Spannagl M."/>
            <person name="Mayer K.F.X."/>
            <person name="Lu F.H."/>
            <person name="Bevan M.W."/>
            <person name="Leroy P."/>
            <person name="Li P."/>
            <person name="You F.M."/>
            <person name="Sun Q."/>
            <person name="Liu Z."/>
            <person name="Lyons E."/>
            <person name="Wicker T."/>
            <person name="Salzberg S.L."/>
            <person name="Devos K.M."/>
            <person name="Dvorak J."/>
        </authorList>
    </citation>
    <scope>NUCLEOTIDE SEQUENCE [LARGE SCALE GENOMIC DNA]</scope>
    <source>
        <strain evidence="2">cv. AL8/78</strain>
    </source>
</reference>
<dbReference type="Proteomes" id="UP000015105">
    <property type="component" value="Chromosome 3D"/>
</dbReference>
<dbReference type="InterPro" id="IPR015943">
    <property type="entry name" value="WD40/YVTN_repeat-like_dom_sf"/>
</dbReference>
<dbReference type="EnsemblPlants" id="AET3Gv20239900.19">
    <property type="protein sequence ID" value="AET3Gv20239900.19"/>
    <property type="gene ID" value="AET3Gv20239900"/>
</dbReference>
<dbReference type="Gramene" id="AET3Gv20239900.19">
    <property type="protein sequence ID" value="AET3Gv20239900.19"/>
    <property type="gene ID" value="AET3Gv20239900"/>
</dbReference>
<keyword evidence="1" id="KW-1133">Transmembrane helix</keyword>
<dbReference type="SMART" id="SM00320">
    <property type="entry name" value="WD40"/>
    <property type="match status" value="2"/>
</dbReference>
<organism evidence="2 3">
    <name type="scientific">Aegilops tauschii subsp. strangulata</name>
    <name type="common">Goatgrass</name>
    <dbReference type="NCBI Taxonomy" id="200361"/>
    <lineage>
        <taxon>Eukaryota</taxon>
        <taxon>Viridiplantae</taxon>
        <taxon>Streptophyta</taxon>
        <taxon>Embryophyta</taxon>
        <taxon>Tracheophyta</taxon>
        <taxon>Spermatophyta</taxon>
        <taxon>Magnoliopsida</taxon>
        <taxon>Liliopsida</taxon>
        <taxon>Poales</taxon>
        <taxon>Poaceae</taxon>
        <taxon>BOP clade</taxon>
        <taxon>Pooideae</taxon>
        <taxon>Triticodae</taxon>
        <taxon>Triticeae</taxon>
        <taxon>Triticinae</taxon>
        <taxon>Aegilops</taxon>
    </lineage>
</organism>
<keyword evidence="1" id="KW-0812">Transmembrane</keyword>
<dbReference type="EnsemblPlants" id="AET3Gv20239900.1">
    <property type="protein sequence ID" value="AET3Gv20239900.1"/>
    <property type="gene ID" value="AET3Gv20239900"/>
</dbReference>
<dbReference type="InterPro" id="IPR044715">
    <property type="entry name" value="WDR86-like"/>
</dbReference>